<accession>A0ABN1A787</accession>
<dbReference type="EMBL" id="BAAAHB010000035">
    <property type="protein sequence ID" value="GAA0469276.1"/>
    <property type="molecule type" value="Genomic_DNA"/>
</dbReference>
<sequence>MGMDMTLRSLCSAVTSAAVVAETVGQARWLTPAVSKEGMAVPSSWLCEVFALVGSVVRKRRVVLRLPASGPSR</sequence>
<evidence type="ECO:0000313" key="1">
    <source>
        <dbReference type="EMBL" id="GAA0469276.1"/>
    </source>
</evidence>
<proteinExistence type="predicted"/>
<evidence type="ECO:0008006" key="3">
    <source>
        <dbReference type="Google" id="ProtNLM"/>
    </source>
</evidence>
<gene>
    <name evidence="1" type="ORF">GCM10009544_34370</name>
</gene>
<name>A0ABN1A787_9ACTN</name>
<reference evidence="1 2" key="1">
    <citation type="journal article" date="2019" name="Int. J. Syst. Evol. Microbiol.">
        <title>The Global Catalogue of Microorganisms (GCM) 10K type strain sequencing project: providing services to taxonomists for standard genome sequencing and annotation.</title>
        <authorList>
            <consortium name="The Broad Institute Genomics Platform"/>
            <consortium name="The Broad Institute Genome Sequencing Center for Infectious Disease"/>
            <person name="Wu L."/>
            <person name="Ma J."/>
        </authorList>
    </citation>
    <scope>NUCLEOTIDE SEQUENCE [LARGE SCALE GENOMIC DNA]</scope>
    <source>
        <strain evidence="1 2">JCM 10649</strain>
    </source>
</reference>
<comment type="caution">
    <text evidence="1">The sequence shown here is derived from an EMBL/GenBank/DDBJ whole genome shotgun (WGS) entry which is preliminary data.</text>
</comment>
<keyword evidence="2" id="KW-1185">Reference proteome</keyword>
<organism evidence="1 2">
    <name type="scientific">Streptomyces stramineus</name>
    <dbReference type="NCBI Taxonomy" id="173861"/>
    <lineage>
        <taxon>Bacteria</taxon>
        <taxon>Bacillati</taxon>
        <taxon>Actinomycetota</taxon>
        <taxon>Actinomycetes</taxon>
        <taxon>Kitasatosporales</taxon>
        <taxon>Streptomycetaceae</taxon>
        <taxon>Streptomyces</taxon>
    </lineage>
</organism>
<evidence type="ECO:0000313" key="2">
    <source>
        <dbReference type="Proteomes" id="UP001499895"/>
    </source>
</evidence>
<dbReference type="Proteomes" id="UP001499895">
    <property type="component" value="Unassembled WGS sequence"/>
</dbReference>
<protein>
    <recommendedName>
        <fullName evidence="3">Secreted protein</fullName>
    </recommendedName>
</protein>